<dbReference type="Proteomes" id="UP000292118">
    <property type="component" value="Chromosome"/>
</dbReference>
<dbReference type="OrthoDB" id="8858560at2"/>
<evidence type="ECO:0000313" key="1">
    <source>
        <dbReference type="EMBL" id="QAY69751.1"/>
    </source>
</evidence>
<protein>
    <submittedName>
        <fullName evidence="1">Uncharacterized protein</fullName>
    </submittedName>
</protein>
<dbReference type="KEGG" id="xya:ET471_06595"/>
<name>A0A4V0YG27_9MICO</name>
<keyword evidence="2" id="KW-1185">Reference proteome</keyword>
<sequence>MQRVSLKTKAWAYFDRIVADAAPGGVHSNPWTIDPEGLLAYAPDFDTLERLLGVPLYFKAPTTTGVPALALDVWLSYELRRAGFSKDGVWPRAEHPRILPQAVANLIDGAPKKLRAEISNLLTAKTSITGVTSSSASILGKNYLKQVDVIMTDWQTGPEILISTKRMDSSFGKNAANRVEESYGDAKNLRLRHPLAALGFVFGLRSTILDEEPDKAEWLIDLLEKLGQEDDAYHATCLVMIEYSDGVAPADEDSIDTEDALVAAGLEEASDEEDVLPVEPASDIDVVLASLPDVTILHSKIPTGLSPSRFLGTMVRRVIAATPVTMHRAVRARINEVVNGA</sequence>
<reference evidence="1 2" key="1">
    <citation type="submission" date="2019-01" db="EMBL/GenBank/DDBJ databases">
        <title>Genome sequencing of strain FW10M-9.</title>
        <authorList>
            <person name="Heo J."/>
            <person name="Kim S.-J."/>
            <person name="Kim J.-S."/>
            <person name="Hong S.-B."/>
            <person name="Kwon S.-W."/>
        </authorList>
    </citation>
    <scope>NUCLEOTIDE SEQUENCE [LARGE SCALE GENOMIC DNA]</scope>
    <source>
        <strain evidence="1 2">FW10M-9</strain>
    </source>
</reference>
<gene>
    <name evidence="1" type="ORF">ET471_06595</name>
</gene>
<dbReference type="EMBL" id="CP035493">
    <property type="protein sequence ID" value="QAY69751.1"/>
    <property type="molecule type" value="Genomic_DNA"/>
</dbReference>
<dbReference type="AlphaFoldDB" id="A0A4V0YG27"/>
<evidence type="ECO:0000313" key="2">
    <source>
        <dbReference type="Proteomes" id="UP000292118"/>
    </source>
</evidence>
<organism evidence="1 2">
    <name type="scientific">Xylanimonas protaetiae</name>
    <dbReference type="NCBI Taxonomy" id="2509457"/>
    <lineage>
        <taxon>Bacteria</taxon>
        <taxon>Bacillati</taxon>
        <taxon>Actinomycetota</taxon>
        <taxon>Actinomycetes</taxon>
        <taxon>Micrococcales</taxon>
        <taxon>Promicromonosporaceae</taxon>
        <taxon>Xylanimonas</taxon>
    </lineage>
</organism>
<proteinExistence type="predicted"/>
<accession>A0A4V0YG27</accession>